<dbReference type="HOGENOM" id="CLU_115403_9_2_3"/>
<evidence type="ECO:0000256" key="2">
    <source>
        <dbReference type="RuleBase" id="RU003749"/>
    </source>
</evidence>
<name>K9ZEY5_ANACC</name>
<dbReference type="PANTHER" id="PTHR33495:SF14">
    <property type="entry name" value="ANTI-SIGMA FACTOR ANTAGONIST"/>
    <property type="match status" value="1"/>
</dbReference>
<dbReference type="PANTHER" id="PTHR33495">
    <property type="entry name" value="ANTI-SIGMA FACTOR ANTAGONIST TM_1081-RELATED-RELATED"/>
    <property type="match status" value="1"/>
</dbReference>
<dbReference type="InterPro" id="IPR036513">
    <property type="entry name" value="STAS_dom_sf"/>
</dbReference>
<comment type="similarity">
    <text evidence="1 2">Belongs to the anti-sigma-factor antagonist family.</text>
</comment>
<dbReference type="SUPFAM" id="SSF52091">
    <property type="entry name" value="SpoIIaa-like"/>
    <property type="match status" value="1"/>
</dbReference>
<dbReference type="EMBL" id="CP003659">
    <property type="protein sequence ID" value="AFZ57768.1"/>
    <property type="molecule type" value="Genomic_DNA"/>
</dbReference>
<feature type="domain" description="STAS" evidence="3">
    <location>
        <begin position="1"/>
        <end position="109"/>
    </location>
</feature>
<dbReference type="PROSITE" id="PS50801">
    <property type="entry name" value="STAS"/>
    <property type="match status" value="1"/>
</dbReference>
<dbReference type="STRING" id="272123.Anacy_2312"/>
<sequence>MEISITTIKDVKVAGLVGDIDANTASSVTKEVLPLAEPGSKIILDMTKVPYMSSAGLRMLLSLYRQTMAKEGQLLLVGLTEEIIDTMTVTGFLDFFATSATLEKGIEALASK</sequence>
<dbReference type="Proteomes" id="UP000010474">
    <property type="component" value="Chromosome"/>
</dbReference>
<dbReference type="InterPro" id="IPR002645">
    <property type="entry name" value="STAS_dom"/>
</dbReference>
<dbReference type="InterPro" id="IPR003658">
    <property type="entry name" value="Anti-sigma_ant"/>
</dbReference>
<evidence type="ECO:0000313" key="4">
    <source>
        <dbReference type="EMBL" id="AFZ57768.1"/>
    </source>
</evidence>
<dbReference type="OrthoDB" id="9794628at2"/>
<proteinExistence type="inferred from homology"/>
<dbReference type="CDD" id="cd07043">
    <property type="entry name" value="STAS_anti-anti-sigma_factors"/>
    <property type="match status" value="1"/>
</dbReference>
<dbReference type="Gene3D" id="3.30.750.24">
    <property type="entry name" value="STAS domain"/>
    <property type="match status" value="1"/>
</dbReference>
<dbReference type="AlphaFoldDB" id="K9ZEY5"/>
<reference evidence="5" key="1">
    <citation type="journal article" date="2013" name="Proc. Natl. Acad. Sci. U.S.A.">
        <title>Improving the coverage of the cyanobacterial phylum using diversity-driven genome sequencing.</title>
        <authorList>
            <person name="Shih P.M."/>
            <person name="Wu D."/>
            <person name="Latifi A."/>
            <person name="Axen S.D."/>
            <person name="Fewer D.P."/>
            <person name="Talla E."/>
            <person name="Calteau A."/>
            <person name="Cai F."/>
            <person name="Tandeau de Marsac N."/>
            <person name="Rippka R."/>
            <person name="Herdman M."/>
            <person name="Sivonen K."/>
            <person name="Coursin T."/>
            <person name="Laurent T."/>
            <person name="Goodwin L."/>
            <person name="Nolan M."/>
            <person name="Davenport K.W."/>
            <person name="Han C.S."/>
            <person name="Rubin E.M."/>
            <person name="Eisen J.A."/>
            <person name="Woyke T."/>
            <person name="Gugger M."/>
            <person name="Kerfeld C.A."/>
        </authorList>
    </citation>
    <scope>NUCLEOTIDE SEQUENCE [LARGE SCALE GENOMIC DNA]</scope>
    <source>
        <strain evidence="5">ATCC 27899 / PCC 7122</strain>
    </source>
</reference>
<evidence type="ECO:0000313" key="5">
    <source>
        <dbReference type="Proteomes" id="UP000010474"/>
    </source>
</evidence>
<dbReference type="GO" id="GO:0043856">
    <property type="term" value="F:anti-sigma factor antagonist activity"/>
    <property type="evidence" value="ECO:0007669"/>
    <property type="project" value="InterPro"/>
</dbReference>
<keyword evidence="5" id="KW-1185">Reference proteome</keyword>
<protein>
    <recommendedName>
        <fullName evidence="2">Anti-sigma factor antagonist</fullName>
    </recommendedName>
</protein>
<gene>
    <name evidence="4" type="ordered locus">Anacy_2312</name>
</gene>
<dbReference type="PATRIC" id="fig|272123.3.peg.2518"/>
<dbReference type="KEGG" id="acy:Anacy_2312"/>
<dbReference type="eggNOG" id="COG1366">
    <property type="taxonomic scope" value="Bacteria"/>
</dbReference>
<evidence type="ECO:0000256" key="1">
    <source>
        <dbReference type="ARBA" id="ARBA00009013"/>
    </source>
</evidence>
<dbReference type="NCBIfam" id="TIGR00377">
    <property type="entry name" value="ant_ant_sig"/>
    <property type="match status" value="1"/>
</dbReference>
<organism evidence="4 5">
    <name type="scientific">Anabaena cylindrica (strain ATCC 27899 / PCC 7122)</name>
    <dbReference type="NCBI Taxonomy" id="272123"/>
    <lineage>
        <taxon>Bacteria</taxon>
        <taxon>Bacillati</taxon>
        <taxon>Cyanobacteriota</taxon>
        <taxon>Cyanophyceae</taxon>
        <taxon>Nostocales</taxon>
        <taxon>Nostocaceae</taxon>
        <taxon>Anabaena</taxon>
    </lineage>
</organism>
<dbReference type="RefSeq" id="WP_015214404.1">
    <property type="nucleotide sequence ID" value="NC_019771.1"/>
</dbReference>
<dbReference type="Pfam" id="PF01740">
    <property type="entry name" value="STAS"/>
    <property type="match status" value="1"/>
</dbReference>
<evidence type="ECO:0000259" key="3">
    <source>
        <dbReference type="PROSITE" id="PS50801"/>
    </source>
</evidence>
<accession>K9ZEY5</accession>